<keyword evidence="1" id="KW-0677">Repeat</keyword>
<dbReference type="InterPro" id="IPR002885">
    <property type="entry name" value="PPR_rpt"/>
</dbReference>
<dbReference type="PROSITE" id="PS51375">
    <property type="entry name" value="PPR"/>
    <property type="match status" value="4"/>
</dbReference>
<dbReference type="EMBL" id="CACTIH010007254">
    <property type="protein sequence ID" value="CAA3005942.1"/>
    <property type="molecule type" value="Genomic_DNA"/>
</dbReference>
<dbReference type="FunFam" id="1.25.40.10:FF:000031">
    <property type="entry name" value="Pentatricopeptide repeat-containing protein mitochondrial"/>
    <property type="match status" value="1"/>
</dbReference>
<feature type="repeat" description="PPR" evidence="2">
    <location>
        <begin position="219"/>
        <end position="253"/>
    </location>
</feature>
<dbReference type="PANTHER" id="PTHR47926">
    <property type="entry name" value="PENTATRICOPEPTIDE REPEAT-CONTAINING PROTEIN"/>
    <property type="match status" value="1"/>
</dbReference>
<dbReference type="Proteomes" id="UP000594638">
    <property type="component" value="Unassembled WGS sequence"/>
</dbReference>
<dbReference type="GO" id="GO:0003723">
    <property type="term" value="F:RNA binding"/>
    <property type="evidence" value="ECO:0007669"/>
    <property type="project" value="InterPro"/>
</dbReference>
<accession>A0A8S0TMC9</accession>
<feature type="repeat" description="PPR" evidence="2">
    <location>
        <begin position="320"/>
        <end position="354"/>
    </location>
</feature>
<comment type="caution">
    <text evidence="3">The sequence shown here is derived from an EMBL/GenBank/DDBJ whole genome shotgun (WGS) entry which is preliminary data.</text>
</comment>
<dbReference type="FunFam" id="1.25.40.10:FF:000090">
    <property type="entry name" value="Pentatricopeptide repeat-containing protein, chloroplastic"/>
    <property type="match status" value="1"/>
</dbReference>
<dbReference type="InterPro" id="IPR011990">
    <property type="entry name" value="TPR-like_helical_dom_sf"/>
</dbReference>
<sequence>MRLITSSGLRTIWKQHIHNLPTTNLLVLHTICGFHSSSSLLALQLSEYLLNKSPSHLSEAKRLHALLLVAGFFKPNSPLSHLCSRLVHVYVEFRCQEEALFVFHRLPRYETIACNAILRGYIDSGQFARAIHFFFNHLVVKLGFVPDNYTCPLILKACSRLADLEQGRKVIELIRFNEAHHNFKPNTYTKCALIDMLTKCGSLDAARMVFDDMPQTERDLASWTAVISGTVQNGEWLEALSLYRRMRVEGVRPDSMTVSALLPACGRFEAKKAGMALHGCAVRSGFYCDSFVSNGLMDMYCKFGDTGEAWHIFCTMSCKDMISWSILIAGYLQNCEYGKCIELYFEMKNLGVKPNAVTTASVLSVLGKLNLSKQGKEMHGYILKQRFDIDVVVGSALIDMYANCSLIREAEMMFGIMSDRDIMVWNSMIAGCASTENIDSAFRIFRKIWESECKPNSITLMSVLPLCAKMGVLGQGKVVHCHAIRNGLMVVSVRNSLIDMYCKCGCLELGVKVFDHMMERNVISYNTIISAYGIHGCGKQALALFDQMKSLAIKPTEVTFVGLLSACSHAGLIRKGWSLYTSMINDYGMLPNMEHYSCMVDLLGRAGNIADACNFIKRMPEEPNGYVLGSLLAACRVHDKVELVDLLASQIVDDKLEDSGYHILLSNIYASMKRWEDSSRFRTLMKEKGLIKKPGKSWIQICNHTHIFKARDTSHPEFKKIIEVLEILLSEMTIEWCMLDQYIIPSP</sequence>
<dbReference type="InterPro" id="IPR046848">
    <property type="entry name" value="E_motif"/>
</dbReference>
<dbReference type="Pfam" id="PF13041">
    <property type="entry name" value="PPR_2"/>
    <property type="match status" value="3"/>
</dbReference>
<evidence type="ECO:0000256" key="2">
    <source>
        <dbReference type="PROSITE-ProRule" id="PRU00708"/>
    </source>
</evidence>
<dbReference type="InterPro" id="IPR046960">
    <property type="entry name" value="PPR_At4g14850-like_plant"/>
</dbReference>
<evidence type="ECO:0000313" key="4">
    <source>
        <dbReference type="Proteomes" id="UP000594638"/>
    </source>
</evidence>
<dbReference type="OrthoDB" id="1851890at2759"/>
<proteinExistence type="predicted"/>
<keyword evidence="4" id="KW-1185">Reference proteome</keyword>
<dbReference type="NCBIfam" id="TIGR00756">
    <property type="entry name" value="PPR"/>
    <property type="match status" value="5"/>
</dbReference>
<dbReference type="PANTHER" id="PTHR47926:SF394">
    <property type="entry name" value="REPEAT-LIKE SUPERFAMILY PROTEIN, PUTATIVE-RELATED"/>
    <property type="match status" value="1"/>
</dbReference>
<name>A0A8S0TMC9_OLEEU</name>
<dbReference type="GO" id="GO:0009451">
    <property type="term" value="P:RNA modification"/>
    <property type="evidence" value="ECO:0007669"/>
    <property type="project" value="InterPro"/>
</dbReference>
<evidence type="ECO:0000313" key="3">
    <source>
        <dbReference type="EMBL" id="CAA3005942.1"/>
    </source>
</evidence>
<feature type="repeat" description="PPR" evidence="2">
    <location>
        <begin position="521"/>
        <end position="555"/>
    </location>
</feature>
<protein>
    <submittedName>
        <fullName evidence="3">Uncharacterized protein</fullName>
    </submittedName>
</protein>
<reference evidence="3 4" key="1">
    <citation type="submission" date="2019-12" db="EMBL/GenBank/DDBJ databases">
        <authorList>
            <person name="Alioto T."/>
            <person name="Alioto T."/>
            <person name="Gomez Garrido J."/>
        </authorList>
    </citation>
    <scope>NUCLEOTIDE SEQUENCE [LARGE SCALE GENOMIC DNA]</scope>
</reference>
<dbReference type="Pfam" id="PF13812">
    <property type="entry name" value="PPR_3"/>
    <property type="match status" value="1"/>
</dbReference>
<dbReference type="Pfam" id="PF01535">
    <property type="entry name" value="PPR"/>
    <property type="match status" value="3"/>
</dbReference>
<dbReference type="AlphaFoldDB" id="A0A8S0TMC9"/>
<feature type="repeat" description="PPR" evidence="2">
    <location>
        <begin position="421"/>
        <end position="455"/>
    </location>
</feature>
<dbReference type="Gene3D" id="1.25.40.10">
    <property type="entry name" value="Tetratricopeptide repeat domain"/>
    <property type="match status" value="5"/>
</dbReference>
<organism evidence="3 4">
    <name type="scientific">Olea europaea subsp. europaea</name>
    <dbReference type="NCBI Taxonomy" id="158383"/>
    <lineage>
        <taxon>Eukaryota</taxon>
        <taxon>Viridiplantae</taxon>
        <taxon>Streptophyta</taxon>
        <taxon>Embryophyta</taxon>
        <taxon>Tracheophyta</taxon>
        <taxon>Spermatophyta</taxon>
        <taxon>Magnoliopsida</taxon>
        <taxon>eudicotyledons</taxon>
        <taxon>Gunneridae</taxon>
        <taxon>Pentapetalae</taxon>
        <taxon>asterids</taxon>
        <taxon>lamiids</taxon>
        <taxon>Lamiales</taxon>
        <taxon>Oleaceae</taxon>
        <taxon>Oleeae</taxon>
        <taxon>Olea</taxon>
    </lineage>
</organism>
<dbReference type="Gramene" id="OE9A067883T1">
    <property type="protein sequence ID" value="OE9A067883C1"/>
    <property type="gene ID" value="OE9A067883"/>
</dbReference>
<gene>
    <name evidence="3" type="ORF">OLEA9_A067883</name>
</gene>
<dbReference type="Pfam" id="PF20431">
    <property type="entry name" value="E_motif"/>
    <property type="match status" value="1"/>
</dbReference>
<evidence type="ECO:0000256" key="1">
    <source>
        <dbReference type="ARBA" id="ARBA00022737"/>
    </source>
</evidence>